<dbReference type="GO" id="GO:0004343">
    <property type="term" value="F:glucosamine 6-phosphate N-acetyltransferase activity"/>
    <property type="evidence" value="ECO:0007669"/>
    <property type="project" value="TreeGrafter"/>
</dbReference>
<proteinExistence type="predicted"/>
<dbReference type="EMBL" id="AZFT01000048">
    <property type="protein sequence ID" value="KRL84886.1"/>
    <property type="molecule type" value="Genomic_DNA"/>
</dbReference>
<dbReference type="Proteomes" id="UP000051324">
    <property type="component" value="Unassembled WGS sequence"/>
</dbReference>
<reference evidence="2 3" key="1">
    <citation type="journal article" date="2015" name="Genome Announc.">
        <title>Expanding the biotechnology potential of lactobacilli through comparative genomics of 213 strains and associated genera.</title>
        <authorList>
            <person name="Sun Z."/>
            <person name="Harris H.M."/>
            <person name="McCann A."/>
            <person name="Guo C."/>
            <person name="Argimon S."/>
            <person name="Zhang W."/>
            <person name="Yang X."/>
            <person name="Jeffery I.B."/>
            <person name="Cooney J.C."/>
            <person name="Kagawa T.F."/>
            <person name="Liu W."/>
            <person name="Song Y."/>
            <person name="Salvetti E."/>
            <person name="Wrobel A."/>
            <person name="Rasinkangas P."/>
            <person name="Parkhill J."/>
            <person name="Rea M.C."/>
            <person name="O'Sullivan O."/>
            <person name="Ritari J."/>
            <person name="Douillard F.P."/>
            <person name="Paul Ross R."/>
            <person name="Yang R."/>
            <person name="Briner A.E."/>
            <person name="Felis G.E."/>
            <person name="de Vos W.M."/>
            <person name="Barrangou R."/>
            <person name="Klaenhammer T.R."/>
            <person name="Caufield P.W."/>
            <person name="Cui Y."/>
            <person name="Zhang H."/>
            <person name="O'Toole P.W."/>
        </authorList>
    </citation>
    <scope>NUCLEOTIDE SEQUENCE [LARGE SCALE GENOMIC DNA]</scope>
    <source>
        <strain evidence="2 3">DSM 16634</strain>
    </source>
</reference>
<dbReference type="InterPro" id="IPR016181">
    <property type="entry name" value="Acyl_CoA_acyltransferase"/>
</dbReference>
<evidence type="ECO:0000259" key="1">
    <source>
        <dbReference type="PROSITE" id="PS51186"/>
    </source>
</evidence>
<dbReference type="PROSITE" id="PS51186">
    <property type="entry name" value="GNAT"/>
    <property type="match status" value="1"/>
</dbReference>
<sequence length="142" mass="15880">MQIRQSDDITSKIYQDALSLRKAVFVEEQGVASDLELENETGPVYFVGYLADKPVATARAFEEEAGVWHIQRVAVSRDHRGQGLAKELFAKLEQVAKEYQIKKLTLGAQDQAQGFYLKLGYHVVGAGFMEAGIAHHQMEKLL</sequence>
<organism evidence="2 3">
    <name type="scientific">Ligilactobacillus apodemi DSM 16634 = JCM 16172</name>
    <dbReference type="NCBI Taxonomy" id="1423724"/>
    <lineage>
        <taxon>Bacteria</taxon>
        <taxon>Bacillati</taxon>
        <taxon>Bacillota</taxon>
        <taxon>Bacilli</taxon>
        <taxon>Lactobacillales</taxon>
        <taxon>Lactobacillaceae</taxon>
        <taxon>Ligilactobacillus</taxon>
    </lineage>
</organism>
<dbReference type="Pfam" id="PF13673">
    <property type="entry name" value="Acetyltransf_10"/>
    <property type="match status" value="1"/>
</dbReference>
<dbReference type="RefSeq" id="WP_025086768.1">
    <property type="nucleotide sequence ID" value="NZ_AZFT01000048.1"/>
</dbReference>
<dbReference type="STRING" id="1423724.FC32_GL000368"/>
<comment type="caution">
    <text evidence="2">The sequence shown here is derived from an EMBL/GenBank/DDBJ whole genome shotgun (WGS) entry which is preliminary data.</text>
</comment>
<dbReference type="CDD" id="cd04301">
    <property type="entry name" value="NAT_SF"/>
    <property type="match status" value="1"/>
</dbReference>
<dbReference type="InterPro" id="IPR000182">
    <property type="entry name" value="GNAT_dom"/>
</dbReference>
<accession>A0A0R1TUD9</accession>
<keyword evidence="3" id="KW-1185">Reference proteome</keyword>
<dbReference type="PANTHER" id="PTHR13355:SF11">
    <property type="entry name" value="GLUCOSAMINE 6-PHOSPHATE N-ACETYLTRANSFERASE"/>
    <property type="match status" value="1"/>
</dbReference>
<dbReference type="AlphaFoldDB" id="A0A0R1TUD9"/>
<dbReference type="PATRIC" id="fig|1423724.4.peg.386"/>
<dbReference type="OrthoDB" id="9796171at2"/>
<gene>
    <name evidence="2" type="ORF">FC32_GL000368</name>
</gene>
<dbReference type="eggNOG" id="COG2153">
    <property type="taxonomic scope" value="Bacteria"/>
</dbReference>
<keyword evidence="2" id="KW-0808">Transferase</keyword>
<feature type="domain" description="N-acetyltransferase" evidence="1">
    <location>
        <begin position="1"/>
        <end position="142"/>
    </location>
</feature>
<dbReference type="PANTHER" id="PTHR13355">
    <property type="entry name" value="GLUCOSAMINE 6-PHOSPHATE N-ACETYLTRANSFERASE"/>
    <property type="match status" value="1"/>
</dbReference>
<name>A0A0R1TUD9_9LACO</name>
<evidence type="ECO:0000313" key="2">
    <source>
        <dbReference type="EMBL" id="KRL84886.1"/>
    </source>
</evidence>
<dbReference type="InterPro" id="IPR039143">
    <property type="entry name" value="GNPNAT1-like"/>
</dbReference>
<dbReference type="Gene3D" id="3.40.630.30">
    <property type="match status" value="1"/>
</dbReference>
<dbReference type="SUPFAM" id="SSF55729">
    <property type="entry name" value="Acyl-CoA N-acyltransferases (Nat)"/>
    <property type="match status" value="1"/>
</dbReference>
<protein>
    <submittedName>
        <fullName evidence="2">Acetyltransferase</fullName>
    </submittedName>
</protein>
<evidence type="ECO:0000313" key="3">
    <source>
        <dbReference type="Proteomes" id="UP000051324"/>
    </source>
</evidence>